<proteinExistence type="predicted"/>
<dbReference type="RefSeq" id="WP_122916118.1">
    <property type="nucleotide sequence ID" value="NZ_RHHQ01000003.1"/>
</dbReference>
<name>A0A3M8DW52_9BACL</name>
<evidence type="ECO:0008006" key="3">
    <source>
        <dbReference type="Google" id="ProtNLM"/>
    </source>
</evidence>
<accession>A0A3M8DW52</accession>
<evidence type="ECO:0000313" key="2">
    <source>
        <dbReference type="Proteomes" id="UP000271031"/>
    </source>
</evidence>
<gene>
    <name evidence="1" type="ORF">EDM56_01565</name>
</gene>
<dbReference type="Proteomes" id="UP000271031">
    <property type="component" value="Unassembled WGS sequence"/>
</dbReference>
<dbReference type="AlphaFoldDB" id="A0A3M8DW52"/>
<protein>
    <recommendedName>
        <fullName evidence="3">DUF2642 domain-containing protein</fullName>
    </recommendedName>
</protein>
<dbReference type="OrthoDB" id="1911337at2"/>
<dbReference type="EMBL" id="RHHQ01000003">
    <property type="protein sequence ID" value="RNB92413.1"/>
    <property type="molecule type" value="Genomic_DNA"/>
</dbReference>
<evidence type="ECO:0000313" key="1">
    <source>
        <dbReference type="EMBL" id="RNB92413.1"/>
    </source>
</evidence>
<reference evidence="1 2" key="1">
    <citation type="submission" date="2018-10" db="EMBL/GenBank/DDBJ databases">
        <title>Phylogenomics of Brevibacillus.</title>
        <authorList>
            <person name="Dunlap C."/>
        </authorList>
    </citation>
    <scope>NUCLEOTIDE SEQUENCE [LARGE SCALE GENOMIC DNA]</scope>
    <source>
        <strain evidence="1 2">JCM 15716</strain>
    </source>
</reference>
<sequence length="76" mass="8615">MPPWLERATYLIGQPVGVSLVDGTGVSGVLCKIERGQIYLMQYLYQAQYATKHYRFDQIQNITPYPGCSPQPGPYF</sequence>
<organism evidence="1 2">
    <name type="scientific">Brevibacillus fluminis</name>
    <dbReference type="NCBI Taxonomy" id="511487"/>
    <lineage>
        <taxon>Bacteria</taxon>
        <taxon>Bacillati</taxon>
        <taxon>Bacillota</taxon>
        <taxon>Bacilli</taxon>
        <taxon>Bacillales</taxon>
        <taxon>Paenibacillaceae</taxon>
        <taxon>Brevibacillus</taxon>
    </lineage>
</organism>
<comment type="caution">
    <text evidence="1">The sequence shown here is derived from an EMBL/GenBank/DDBJ whole genome shotgun (WGS) entry which is preliminary data.</text>
</comment>
<keyword evidence="2" id="KW-1185">Reference proteome</keyword>